<dbReference type="PANTHER" id="PTHR30445:SF8">
    <property type="entry name" value="K(+)_H(+) ANTIPORTER SUBUNIT KHTT"/>
    <property type="match status" value="1"/>
</dbReference>
<dbReference type="Pfam" id="PF02080">
    <property type="entry name" value="TrkA_C"/>
    <property type="match status" value="1"/>
</dbReference>
<evidence type="ECO:0000313" key="3">
    <source>
        <dbReference type="Proteomes" id="UP000035722"/>
    </source>
</evidence>
<protein>
    <submittedName>
        <fullName evidence="2">TrkA-C domain protein</fullName>
    </submittedName>
</protein>
<dbReference type="Gene3D" id="3.30.70.1450">
    <property type="entry name" value="Regulator of K+ conductance, C-terminal domain"/>
    <property type="match status" value="1"/>
</dbReference>
<proteinExistence type="predicted"/>
<dbReference type="InterPro" id="IPR058776">
    <property type="entry name" value="KhtT-like_N"/>
</dbReference>
<dbReference type="STRING" id="861266.ARTSIC4J27_56"/>
<dbReference type="OrthoDB" id="5242677at2"/>
<evidence type="ECO:0000259" key="1">
    <source>
        <dbReference type="PROSITE" id="PS51202"/>
    </source>
</evidence>
<dbReference type="PANTHER" id="PTHR30445">
    <property type="entry name" value="K(+)_H(+) ANTIPORTER SUBUNIT KHTT"/>
    <property type="match status" value="1"/>
</dbReference>
<name>A0A024GWM0_9MICC</name>
<dbReference type="Pfam" id="PF25991">
    <property type="entry name" value="KhtT_N"/>
    <property type="match status" value="1"/>
</dbReference>
<dbReference type="InterPro" id="IPR006037">
    <property type="entry name" value="RCK_C"/>
</dbReference>
<dbReference type="PROSITE" id="PS51202">
    <property type="entry name" value="RCK_C"/>
    <property type="match status" value="1"/>
</dbReference>
<keyword evidence="3" id="KW-1185">Reference proteome</keyword>
<dbReference type="RefSeq" id="WP_050053222.1">
    <property type="nucleotide sequence ID" value="NZ_CAQI01000024.1"/>
</dbReference>
<accession>A0A024GWM0</accession>
<comment type="caution">
    <text evidence="2">The sequence shown here is derived from an EMBL/GenBank/DDBJ whole genome shotgun (WGS) entry which is preliminary data.</text>
</comment>
<dbReference type="GO" id="GO:0006813">
    <property type="term" value="P:potassium ion transport"/>
    <property type="evidence" value="ECO:0007669"/>
    <property type="project" value="InterPro"/>
</dbReference>
<dbReference type="GO" id="GO:0008324">
    <property type="term" value="F:monoatomic cation transmembrane transporter activity"/>
    <property type="evidence" value="ECO:0007669"/>
    <property type="project" value="InterPro"/>
</dbReference>
<dbReference type="PIRSF" id="PIRSF005028">
    <property type="entry name" value="KhtT"/>
    <property type="match status" value="1"/>
</dbReference>
<sequence>MNVDDTNLPGLGRRKDFMTASGRRIGVVELREGQTELIVSTWDDPDTCQASIPLTAEEAATLGNLLGGQHLAMKLTEEHKDVPGIVTRQFSIAPGSPFQNQPMGKACIRTRCGVSIVAIMREGEVLPSPGPDVVLHTGDLLVAVGTQEGLDSAADILRNG</sequence>
<evidence type="ECO:0000313" key="2">
    <source>
        <dbReference type="EMBL" id="CCQ44133.1"/>
    </source>
</evidence>
<reference evidence="3" key="1">
    <citation type="journal article" date="2014" name="Genome Announc.">
        <title>Genome Sequence of Arthrobacter siccitolerans 4J27, a Xeroprotectant-Producing Desiccation-Tolerant Microorganism.</title>
        <authorList>
            <person name="Manzanera M."/>
            <person name="Santa-Cruz-Calvo L."/>
            <person name="Vilchez J.I."/>
            <person name="Garcia-Fontana C."/>
            <person name="Silva-Castro G.A."/>
            <person name="Calvo C."/>
            <person name="Gonzalez-Lopez J."/>
        </authorList>
    </citation>
    <scope>NUCLEOTIDE SEQUENCE [LARGE SCALE GENOMIC DNA]</scope>
    <source>
        <strain evidence="3">4J27</strain>
    </source>
</reference>
<feature type="domain" description="RCK C-terminal" evidence="1">
    <location>
        <begin position="75"/>
        <end position="159"/>
    </location>
</feature>
<dbReference type="InterPro" id="IPR050144">
    <property type="entry name" value="AAE_transporter"/>
</dbReference>
<dbReference type="SUPFAM" id="SSF116726">
    <property type="entry name" value="TrkA C-terminal domain-like"/>
    <property type="match status" value="1"/>
</dbReference>
<dbReference type="InterPro" id="IPR026278">
    <property type="entry name" value="KhtT"/>
</dbReference>
<dbReference type="InterPro" id="IPR036721">
    <property type="entry name" value="RCK_C_sf"/>
</dbReference>
<organism evidence="2 3">
    <name type="scientific">Pseudarthrobacter siccitolerans</name>
    <dbReference type="NCBI Taxonomy" id="861266"/>
    <lineage>
        <taxon>Bacteria</taxon>
        <taxon>Bacillati</taxon>
        <taxon>Actinomycetota</taxon>
        <taxon>Actinomycetes</taxon>
        <taxon>Micrococcales</taxon>
        <taxon>Micrococcaceae</taxon>
        <taxon>Pseudarthrobacter</taxon>
    </lineage>
</organism>
<gene>
    <name evidence="2" type="ORF">ARTSIC4J27_56</name>
</gene>
<dbReference type="AlphaFoldDB" id="A0A024GWM0"/>
<dbReference type="Proteomes" id="UP000035722">
    <property type="component" value="Unassembled WGS sequence"/>
</dbReference>
<dbReference type="EMBL" id="CAQI01000024">
    <property type="protein sequence ID" value="CCQ44133.1"/>
    <property type="molecule type" value="Genomic_DNA"/>
</dbReference>